<evidence type="ECO:0000313" key="2">
    <source>
        <dbReference type="WBParaSite" id="ES5_v2.g26477.t1"/>
    </source>
</evidence>
<sequence length="160" mass="19257">MIELIAKDKNEKLQFEGKCKLRIDTLSKLLLVEHENEEFKMISAMFLWKFVAEKNILFIFAEHSFQDFALIFDDSRKCEKIYNLLLQKGATLGTPELVRQRFLPALFEEISRNDYSRLKFKELFFDWIIKHEVGEREEYIQIFKKHIYDDLCYPNDSETD</sequence>
<protein>
    <submittedName>
        <fullName evidence="2">Uncharacterized protein</fullName>
    </submittedName>
</protein>
<name>A0AC34G9R4_9BILA</name>
<proteinExistence type="predicted"/>
<reference evidence="2" key="1">
    <citation type="submission" date="2022-11" db="UniProtKB">
        <authorList>
            <consortium name="WormBaseParasite"/>
        </authorList>
    </citation>
    <scope>IDENTIFICATION</scope>
</reference>
<evidence type="ECO:0000313" key="1">
    <source>
        <dbReference type="Proteomes" id="UP000887579"/>
    </source>
</evidence>
<dbReference type="Proteomes" id="UP000887579">
    <property type="component" value="Unplaced"/>
</dbReference>
<dbReference type="WBParaSite" id="ES5_v2.g26477.t1">
    <property type="protein sequence ID" value="ES5_v2.g26477.t1"/>
    <property type="gene ID" value="ES5_v2.g26477"/>
</dbReference>
<organism evidence="1 2">
    <name type="scientific">Panagrolaimus sp. ES5</name>
    <dbReference type="NCBI Taxonomy" id="591445"/>
    <lineage>
        <taxon>Eukaryota</taxon>
        <taxon>Metazoa</taxon>
        <taxon>Ecdysozoa</taxon>
        <taxon>Nematoda</taxon>
        <taxon>Chromadorea</taxon>
        <taxon>Rhabditida</taxon>
        <taxon>Tylenchina</taxon>
        <taxon>Panagrolaimomorpha</taxon>
        <taxon>Panagrolaimoidea</taxon>
        <taxon>Panagrolaimidae</taxon>
        <taxon>Panagrolaimus</taxon>
    </lineage>
</organism>
<accession>A0AC34G9R4</accession>